<evidence type="ECO:0008006" key="3">
    <source>
        <dbReference type="Google" id="ProtNLM"/>
    </source>
</evidence>
<gene>
    <name evidence="1" type="ORF">H9656_13890</name>
</gene>
<dbReference type="EMBL" id="JACSQU010000004">
    <property type="protein sequence ID" value="MBD7942482.1"/>
    <property type="molecule type" value="Genomic_DNA"/>
</dbReference>
<evidence type="ECO:0000313" key="1">
    <source>
        <dbReference type="EMBL" id="MBD7942482.1"/>
    </source>
</evidence>
<dbReference type="InterPro" id="IPR036390">
    <property type="entry name" value="WH_DNA-bd_sf"/>
</dbReference>
<dbReference type="InterPro" id="IPR036388">
    <property type="entry name" value="WH-like_DNA-bd_sf"/>
</dbReference>
<comment type="caution">
    <text evidence="1">The sequence shown here is derived from an EMBL/GenBank/DDBJ whole genome shotgun (WGS) entry which is preliminary data.</text>
</comment>
<name>A0ABR8R3U8_9CAUL</name>
<dbReference type="RefSeq" id="WP_191744864.1">
    <property type="nucleotide sequence ID" value="NZ_JACSQU010000004.1"/>
</dbReference>
<proteinExistence type="predicted"/>
<sequence length="140" mass="15044">MSDDHSQQDAPVALDLISSITLTHHRLTTPEYVGEVSDLLLVLARLMPPQTSLRQAVAFMLVASSDLSGRAASLAMLRRSAGFDRQGIELLGPSLGRTTRSLEALGLIRIEDSEEDARASNIKLSPKGYALLTDAMAVIS</sequence>
<reference evidence="1 2" key="1">
    <citation type="submission" date="2020-08" db="EMBL/GenBank/DDBJ databases">
        <title>A Genomic Blueprint of the Chicken Gut Microbiome.</title>
        <authorList>
            <person name="Gilroy R."/>
            <person name="Ravi A."/>
            <person name="Getino M."/>
            <person name="Pursley I."/>
            <person name="Horton D.L."/>
            <person name="Alikhan N.-F."/>
            <person name="Baker D."/>
            <person name="Gharbi K."/>
            <person name="Hall N."/>
            <person name="Watson M."/>
            <person name="Adriaenssens E.M."/>
            <person name="Foster-Nyarko E."/>
            <person name="Jarju S."/>
            <person name="Secka A."/>
            <person name="Antonio M."/>
            <person name="Oren A."/>
            <person name="Chaudhuri R."/>
            <person name="La Ragione R.M."/>
            <person name="Hildebrand F."/>
            <person name="Pallen M.J."/>
        </authorList>
    </citation>
    <scope>NUCLEOTIDE SEQUENCE [LARGE SCALE GENOMIC DNA]</scope>
    <source>
        <strain evidence="1 2">Sa3CVA3</strain>
    </source>
</reference>
<evidence type="ECO:0000313" key="2">
    <source>
        <dbReference type="Proteomes" id="UP000638918"/>
    </source>
</evidence>
<dbReference type="Gene3D" id="1.10.10.10">
    <property type="entry name" value="Winged helix-like DNA-binding domain superfamily/Winged helix DNA-binding domain"/>
    <property type="match status" value="1"/>
</dbReference>
<protein>
    <recommendedName>
        <fullName evidence="3">MarR family transcriptional regulator</fullName>
    </recommendedName>
</protein>
<keyword evidence="2" id="KW-1185">Reference proteome</keyword>
<dbReference type="SUPFAM" id="SSF46785">
    <property type="entry name" value="Winged helix' DNA-binding domain"/>
    <property type="match status" value="1"/>
</dbReference>
<accession>A0ABR8R3U8</accession>
<dbReference type="Proteomes" id="UP000638918">
    <property type="component" value="Unassembled WGS sequence"/>
</dbReference>
<organism evidence="1 2">
    <name type="scientific">Brevundimonas guildfordensis</name>
    <dbReference type="NCBI Taxonomy" id="2762241"/>
    <lineage>
        <taxon>Bacteria</taxon>
        <taxon>Pseudomonadati</taxon>
        <taxon>Pseudomonadota</taxon>
        <taxon>Alphaproteobacteria</taxon>
        <taxon>Caulobacterales</taxon>
        <taxon>Caulobacteraceae</taxon>
        <taxon>Brevundimonas</taxon>
    </lineage>
</organism>